<reference evidence="2" key="1">
    <citation type="submission" date="2020-06" db="EMBL/GenBank/DDBJ databases">
        <title>Lateral gene transfer of anion-conducting channel rhodopsins between green algae and giant viruses.</title>
        <authorList>
            <person name="Rozenberg A."/>
            <person name="Oppermann J."/>
            <person name="Wietek J."/>
            <person name="Fernandez Lahore R.G."/>
            <person name="Sandaa R.-A."/>
            <person name="Bratbak G."/>
            <person name="Hegemann P."/>
            <person name="Beja O."/>
        </authorList>
    </citation>
    <scope>NUCLEOTIDE SEQUENCE</scope>
    <source>
        <strain evidence="2">01B</strain>
    </source>
</reference>
<evidence type="ECO:0000259" key="1">
    <source>
        <dbReference type="Pfam" id="PF19065"/>
    </source>
</evidence>
<feature type="domain" description="Minor capsid protein P8 central region" evidence="1">
    <location>
        <begin position="40"/>
        <end position="155"/>
    </location>
</feature>
<protein>
    <recommendedName>
        <fullName evidence="1">Minor capsid protein P8 central region domain-containing protein</fullName>
    </recommendedName>
</protein>
<sequence>MFSNKEDNAEKIKNLTSYKFFTDDVDNNDFKTQGIKSIHTDNPISELFFSKHNISILQNGIRYSVFKRTSDKSIIGEQSENELLIVMRSLYLQYCKHKPYNIIEQVKELNEKVLDFAVPRILVELNQYENYKKDASSLPIPLEHAQNVSSTGTNILYNKEF</sequence>
<gene>
    <name evidence="2" type="ORF">HWQ62_00071</name>
</gene>
<dbReference type="Pfam" id="PF19065">
    <property type="entry name" value="P8_CR"/>
    <property type="match status" value="1"/>
</dbReference>
<name>A0A7M3UNF7_9VIRU</name>
<keyword evidence="3" id="KW-1185">Reference proteome</keyword>
<dbReference type="InterPro" id="IPR043916">
    <property type="entry name" value="P8_CR"/>
</dbReference>
<proteinExistence type="predicted"/>
<evidence type="ECO:0000313" key="3">
    <source>
        <dbReference type="Proteomes" id="UP001162120"/>
    </source>
</evidence>
<evidence type="ECO:0000313" key="2">
    <source>
        <dbReference type="EMBL" id="QOI90208.1"/>
    </source>
</evidence>
<accession>A0A7M3UNF7</accession>
<dbReference type="Proteomes" id="UP001162120">
    <property type="component" value="Segment"/>
</dbReference>
<organism evidence="2 3">
    <name type="scientific">Pyramimonas orientalis virus 01B</name>
    <dbReference type="NCBI Taxonomy" id="3134525"/>
    <lineage>
        <taxon>Viruses</taxon>
        <taxon>Varidnaviria</taxon>
        <taxon>Bamfordvirae</taxon>
        <taxon>Nucleocytoviricota</taxon>
        <taxon>Megaviricetes</taxon>
        <taxon>Imitervirales</taxon>
        <taxon>Allomimiviridae</taxon>
        <taxon>Heliosvirus</taxon>
        <taxon>Heliosvirus raunefjordenense</taxon>
    </lineage>
</organism>
<dbReference type="EMBL" id="MT663534">
    <property type="protein sequence ID" value="QOI90208.1"/>
    <property type="molecule type" value="Genomic_DNA"/>
</dbReference>